<keyword evidence="1" id="KW-0456">Lyase</keyword>
<dbReference type="Pfam" id="PF06277">
    <property type="entry name" value="EutA"/>
    <property type="match status" value="1"/>
</dbReference>
<dbReference type="InterPro" id="IPR043129">
    <property type="entry name" value="ATPase_NBD"/>
</dbReference>
<dbReference type="SUPFAM" id="SSF53067">
    <property type="entry name" value="Actin-like ATPase domain"/>
    <property type="match status" value="1"/>
</dbReference>
<evidence type="ECO:0000313" key="2">
    <source>
        <dbReference type="Proteomes" id="UP000306509"/>
    </source>
</evidence>
<dbReference type="AlphaFoldDB" id="A0A4U8QCP0"/>
<dbReference type="PANTHER" id="PTHR32432">
    <property type="entry name" value="CELL DIVISION PROTEIN FTSA-RELATED"/>
    <property type="match status" value="1"/>
</dbReference>
<accession>A0A4U8QCP0</accession>
<dbReference type="RefSeq" id="WP_330373738.1">
    <property type="nucleotide sequence ID" value="NZ_CABMJZ010000051.1"/>
</dbReference>
<proteinExistence type="predicted"/>
<name>A0A4U8QCP0_9FIRM</name>
<dbReference type="InterPro" id="IPR050696">
    <property type="entry name" value="FtsA/MreB"/>
</dbReference>
<organism evidence="1 2">
    <name type="scientific">Robinsoniella peoriensis</name>
    <dbReference type="NCBI Taxonomy" id="180332"/>
    <lineage>
        <taxon>Bacteria</taxon>
        <taxon>Bacillati</taxon>
        <taxon>Bacillota</taxon>
        <taxon>Clostridia</taxon>
        <taxon>Lachnospirales</taxon>
        <taxon>Lachnospiraceae</taxon>
        <taxon>Robinsoniella</taxon>
    </lineage>
</organism>
<dbReference type="STRING" id="180332.GCA_000797495_03148"/>
<sequence length="508" mass="55848">MKREGSHATNSFNLLYCGSIAGKPAICGGYKLKEELLSVGIDLGTSTTQLIFSKLIVENMATSYTVPRMVITQKQIQYKSDIYFTPLVDQTRINFEEVRRIVEKEYQKAGVKKEQIDTGAVIITGETARKENAEEVVNALSGFAGDFVVATAGPDLESVISGKGAGTDLYSKEHHVTAVNMDIGGGTSNLAVFQRGDTIDTGCLDIGGRLIKVEARTHKITYIAPKLLQIIEKEKMPLAVGTVADKQNLKPILQMMVKVLEQSVGLKEEDEYFNLMITNKNIQCKDQIQCISFSGGVADAIYHPEKFTDPFQFGDIGILLGEAIKDSLLVRQLKVIESDETIRATVVGAGSHTTEISGSTITYTSDAFPVKNLPVLKLTREEEQPGKLADAIKRKLDWFRVEEKLAQVAIAIDGERNPSFSRVQIYAKDILMGAEALIEAKLPVIVIVESDMAKVLGQTMYHLLEWNKEVICLDSIHLSEGDYIDIGRPIAEGCVLPVVVKTLVFKTQ</sequence>
<reference evidence="1 2" key="1">
    <citation type="journal article" date="2019" name="Anaerobe">
        <title>Detection of Robinsoniella peoriensis in multiple bone samples of a trauma patient.</title>
        <authorList>
            <person name="Schrottner P."/>
            <person name="Hartwich K."/>
            <person name="Bunk B."/>
            <person name="Schober I."/>
            <person name="Helbig S."/>
            <person name="Rudolph W.W."/>
            <person name="Gunzer F."/>
        </authorList>
    </citation>
    <scope>NUCLEOTIDE SEQUENCE [LARGE SCALE GENOMIC DNA]</scope>
    <source>
        <strain evidence="1 2">DSM 106044</strain>
    </source>
</reference>
<keyword evidence="2" id="KW-1185">Reference proteome</keyword>
<dbReference type="InterPro" id="IPR009377">
    <property type="entry name" value="EutA"/>
</dbReference>
<dbReference type="PIRSF" id="PIRSF012293">
    <property type="entry name" value="EutA"/>
    <property type="match status" value="1"/>
</dbReference>
<gene>
    <name evidence="1" type="ORF">DSM106044_00629</name>
</gene>
<dbReference type="GO" id="GO:0016829">
    <property type="term" value="F:lyase activity"/>
    <property type="evidence" value="ECO:0007669"/>
    <property type="project" value="UniProtKB-KW"/>
</dbReference>
<protein>
    <submittedName>
        <fullName evidence="1">Reactivating factor for ethanolamine ammonia lyase</fullName>
    </submittedName>
</protein>
<dbReference type="PANTHER" id="PTHR32432:SF13">
    <property type="entry name" value="ETHANOLAMINE AMMONIA-LYASE REACTIVASE EUTA"/>
    <property type="match status" value="1"/>
</dbReference>
<evidence type="ECO:0000313" key="1">
    <source>
        <dbReference type="EMBL" id="TLD02499.1"/>
    </source>
</evidence>
<dbReference type="EMBL" id="QGQD01000014">
    <property type="protein sequence ID" value="TLD02499.1"/>
    <property type="molecule type" value="Genomic_DNA"/>
</dbReference>
<dbReference type="NCBIfam" id="NF007992">
    <property type="entry name" value="PRK10719.1-3"/>
    <property type="match status" value="1"/>
</dbReference>
<comment type="caution">
    <text evidence="1">The sequence shown here is derived from an EMBL/GenBank/DDBJ whole genome shotgun (WGS) entry which is preliminary data.</text>
</comment>
<dbReference type="Proteomes" id="UP000306509">
    <property type="component" value="Unassembled WGS sequence"/>
</dbReference>